<evidence type="ECO:0000313" key="3">
    <source>
        <dbReference type="Proteomes" id="UP000662888"/>
    </source>
</evidence>
<dbReference type="EMBL" id="CP065053">
    <property type="protein sequence ID" value="QPI49814.1"/>
    <property type="molecule type" value="Genomic_DNA"/>
</dbReference>
<feature type="signal peptide" evidence="1">
    <location>
        <begin position="1"/>
        <end position="20"/>
    </location>
</feature>
<proteinExistence type="predicted"/>
<name>A0AA48WDY4_9BURK</name>
<keyword evidence="1" id="KW-0732">Signal</keyword>
<keyword evidence="3" id="KW-1185">Reference proteome</keyword>
<organism evidence="2 3">
    <name type="scientific">Massilia antarctica</name>
    <dbReference type="NCBI Taxonomy" id="2765360"/>
    <lineage>
        <taxon>Bacteria</taxon>
        <taxon>Pseudomonadati</taxon>
        <taxon>Pseudomonadota</taxon>
        <taxon>Betaproteobacteria</taxon>
        <taxon>Burkholderiales</taxon>
        <taxon>Oxalobacteraceae</taxon>
        <taxon>Telluria group</taxon>
        <taxon>Massilia</taxon>
    </lineage>
</organism>
<evidence type="ECO:0000313" key="2">
    <source>
        <dbReference type="EMBL" id="QPI49814.1"/>
    </source>
</evidence>
<feature type="chain" id="PRO_5046096517" description="Outer membrane protein beta-barrel domain-containing protein" evidence="1">
    <location>
        <begin position="21"/>
        <end position="203"/>
    </location>
</feature>
<evidence type="ECO:0008006" key="4">
    <source>
        <dbReference type="Google" id="ProtNLM"/>
    </source>
</evidence>
<gene>
    <name evidence="2" type="ORF">IV454_31105</name>
</gene>
<reference evidence="2 3" key="1">
    <citation type="submission" date="2020-11" db="EMBL/GenBank/DDBJ databases">
        <authorList>
            <person name="Sun Q."/>
        </authorList>
    </citation>
    <scope>NUCLEOTIDE SEQUENCE [LARGE SCALE GENOMIC DNA]</scope>
    <source>
        <strain evidence="2 3">P8398</strain>
    </source>
</reference>
<dbReference type="RefSeq" id="WP_206089441.1">
    <property type="nucleotide sequence ID" value="NZ_CP065053.1"/>
</dbReference>
<protein>
    <recommendedName>
        <fullName evidence="4">Outer membrane protein beta-barrel domain-containing protein</fullName>
    </recommendedName>
</protein>
<sequence>MKKIALVIAVAIASLSSAQAQNAPVSGKPLHFVVGTGLTFGGDKLATAKYTNGGKINVRAGGMVAFVGGIDYRINQQFSVQSTVGFHFDQADANNGNVNFRRYPIELLGYFHPTDKFRFGGGVRYVAGPKLSGSGYGSGIGTDFDNTVGAVVEGEYFFSQNVGLKLRFVKEEYKDSESYMYRGSLRNDKVKGDHVGIFGNFYF</sequence>
<dbReference type="Proteomes" id="UP000662888">
    <property type="component" value="Chromosome"/>
</dbReference>
<evidence type="ECO:0000256" key="1">
    <source>
        <dbReference type="SAM" id="SignalP"/>
    </source>
</evidence>
<accession>A0AA48WDY4</accession>